<evidence type="ECO:0000256" key="2">
    <source>
        <dbReference type="ARBA" id="ARBA00008307"/>
    </source>
</evidence>
<evidence type="ECO:0000256" key="7">
    <source>
        <dbReference type="ARBA" id="ARBA00022842"/>
    </source>
</evidence>
<evidence type="ECO:0000313" key="11">
    <source>
        <dbReference type="Proteomes" id="UP001159405"/>
    </source>
</evidence>
<protein>
    <recommendedName>
        <fullName evidence="9">Mab-21-like HhH/H2TH-like domain-containing protein</fullName>
    </recommendedName>
</protein>
<dbReference type="Gene3D" id="1.10.1410.40">
    <property type="match status" value="1"/>
</dbReference>
<proteinExistence type="inferred from homology"/>
<gene>
    <name evidence="10" type="ORF">PLOB_00020517</name>
</gene>
<keyword evidence="4" id="KW-0548">Nucleotidyltransferase</keyword>
<accession>A0ABN8NL52</accession>
<feature type="compositionally biased region" description="Basic and acidic residues" evidence="8">
    <location>
        <begin position="458"/>
        <end position="475"/>
    </location>
</feature>
<feature type="domain" description="Mab-21-like HhH/H2TH-like" evidence="9">
    <location>
        <begin position="340"/>
        <end position="432"/>
    </location>
</feature>
<dbReference type="Proteomes" id="UP001159405">
    <property type="component" value="Unassembled WGS sequence"/>
</dbReference>
<sequence>MTMKVSELAREIEGKTDSIIISLMDDMKALSLQSKDLSEGKSSATSSNVQEMKTVLGVYENVIQKLWKIAENIAKTSAAEETHAGTVFMGSSGDGTYLPEISDTFDAYVMEEDSQYQLQRKLKAVDPDFERSNPNHTHLLKVLPTEKPGYYFLTWSEYGLERKRQWEERRASQQACGGANEVHPGRRPIIQRLIGYSQEIKHEGKTIQVISPYKIRQQKLKNPPTSVQGWPVWLRMQDRNSPAVTVLTEEHKNMGKTKIHVTDLVLGTRTTMPCLQEKWIDEKRGTTKWLKDDLLEKLRDTKCSVVAKSWESQEENLSVWRISFSGLERECVSSLPPEPKICLIIMKGIRRKFLSKPKGLISYHMKTVLFHTLDKIGSDWKISDRAENILRMLAAVAEALKSRSLPLHFEPRLNTLESMDAGTAAELGRKVQEIIRSPRVLLEGCLFQSMDEDHNKEHFEKGKEVNPVSFDEKPPELSMFSEEDLCG</sequence>
<evidence type="ECO:0000313" key="10">
    <source>
        <dbReference type="EMBL" id="CAH3111624.1"/>
    </source>
</evidence>
<dbReference type="InterPro" id="IPR046906">
    <property type="entry name" value="Mab-21_HhH/H2TH-like"/>
</dbReference>
<dbReference type="Pfam" id="PF20266">
    <property type="entry name" value="Mab-21_C"/>
    <property type="match status" value="1"/>
</dbReference>
<feature type="region of interest" description="Disordered" evidence="8">
    <location>
        <begin position="458"/>
        <end position="487"/>
    </location>
</feature>
<keyword evidence="6" id="KW-0067">ATP-binding</keyword>
<dbReference type="InterPro" id="IPR024810">
    <property type="entry name" value="MAB21L/cGLR"/>
</dbReference>
<evidence type="ECO:0000256" key="5">
    <source>
        <dbReference type="ARBA" id="ARBA00022723"/>
    </source>
</evidence>
<keyword evidence="7" id="KW-0460">Magnesium</keyword>
<keyword evidence="6" id="KW-0547">Nucleotide-binding</keyword>
<evidence type="ECO:0000256" key="3">
    <source>
        <dbReference type="ARBA" id="ARBA00022679"/>
    </source>
</evidence>
<evidence type="ECO:0000256" key="6">
    <source>
        <dbReference type="ARBA" id="ARBA00022840"/>
    </source>
</evidence>
<dbReference type="PANTHER" id="PTHR10656">
    <property type="entry name" value="CELL FATE DETERMINING PROTEIN MAB21-RELATED"/>
    <property type="match status" value="1"/>
</dbReference>
<keyword evidence="5" id="KW-0479">Metal-binding</keyword>
<dbReference type="SMART" id="SM01265">
    <property type="entry name" value="Mab-21"/>
    <property type="match status" value="1"/>
</dbReference>
<keyword evidence="3" id="KW-0808">Transferase</keyword>
<comment type="cofactor">
    <cofactor evidence="1">
        <name>Mg(2+)</name>
        <dbReference type="ChEBI" id="CHEBI:18420"/>
    </cofactor>
</comment>
<dbReference type="PANTHER" id="PTHR10656:SF42">
    <property type="entry name" value="CYCLIC GMP-AMP SYNTHASE-LIKE PROTEIN-RELATED"/>
    <property type="match status" value="1"/>
</dbReference>
<comment type="caution">
    <text evidence="10">The sequence shown here is derived from an EMBL/GenBank/DDBJ whole genome shotgun (WGS) entry which is preliminary data.</text>
</comment>
<evidence type="ECO:0000256" key="1">
    <source>
        <dbReference type="ARBA" id="ARBA00001946"/>
    </source>
</evidence>
<evidence type="ECO:0000256" key="8">
    <source>
        <dbReference type="SAM" id="MobiDB-lite"/>
    </source>
</evidence>
<evidence type="ECO:0000256" key="4">
    <source>
        <dbReference type="ARBA" id="ARBA00022695"/>
    </source>
</evidence>
<evidence type="ECO:0000259" key="9">
    <source>
        <dbReference type="Pfam" id="PF20266"/>
    </source>
</evidence>
<organism evidence="10 11">
    <name type="scientific">Porites lobata</name>
    <dbReference type="NCBI Taxonomy" id="104759"/>
    <lineage>
        <taxon>Eukaryota</taxon>
        <taxon>Metazoa</taxon>
        <taxon>Cnidaria</taxon>
        <taxon>Anthozoa</taxon>
        <taxon>Hexacorallia</taxon>
        <taxon>Scleractinia</taxon>
        <taxon>Fungiina</taxon>
        <taxon>Poritidae</taxon>
        <taxon>Porites</taxon>
    </lineage>
</organism>
<comment type="similarity">
    <text evidence="2">Belongs to the mab-21 family.</text>
</comment>
<dbReference type="EMBL" id="CALNXK010000024">
    <property type="protein sequence ID" value="CAH3111624.1"/>
    <property type="molecule type" value="Genomic_DNA"/>
</dbReference>
<reference evidence="10 11" key="1">
    <citation type="submission" date="2022-05" db="EMBL/GenBank/DDBJ databases">
        <authorList>
            <consortium name="Genoscope - CEA"/>
            <person name="William W."/>
        </authorList>
    </citation>
    <scope>NUCLEOTIDE SEQUENCE [LARGE SCALE GENOMIC DNA]</scope>
</reference>
<name>A0ABN8NL52_9CNID</name>
<keyword evidence="11" id="KW-1185">Reference proteome</keyword>